<comment type="caution">
    <text evidence="1">The sequence shown here is derived from an EMBL/GenBank/DDBJ whole genome shotgun (WGS) entry which is preliminary data.</text>
</comment>
<sequence>MESEQPSPQEGDDAEREAFEAKFGKMKEYKALKFAENFDELFDILRNRRYIVDGVKTQGEWEVFGVENLIGDIERIRARCEEIKGDKGEVSYDDLMGLTDDLVPVEEMGNMNYRYVKIRVKDFLFSQYCFKEKS</sequence>
<gene>
    <name evidence="1" type="ORF">A2822_00685</name>
</gene>
<evidence type="ECO:0000313" key="1">
    <source>
        <dbReference type="EMBL" id="OGZ66699.1"/>
    </source>
</evidence>
<reference evidence="1 2" key="1">
    <citation type="journal article" date="2016" name="Nat. Commun.">
        <title>Thousands of microbial genomes shed light on interconnected biogeochemical processes in an aquifer system.</title>
        <authorList>
            <person name="Anantharaman K."/>
            <person name="Brown C.T."/>
            <person name="Hug L.A."/>
            <person name="Sharon I."/>
            <person name="Castelle C.J."/>
            <person name="Probst A.J."/>
            <person name="Thomas B.C."/>
            <person name="Singh A."/>
            <person name="Wilkins M.J."/>
            <person name="Karaoz U."/>
            <person name="Brodie E.L."/>
            <person name="Williams K.H."/>
            <person name="Hubbard S.S."/>
            <person name="Banfield J.F."/>
        </authorList>
    </citation>
    <scope>NUCLEOTIDE SEQUENCE [LARGE SCALE GENOMIC DNA]</scope>
</reference>
<name>A0A1G2HWC3_9BACT</name>
<organism evidence="1 2">
    <name type="scientific">Candidatus Staskawiczbacteria bacterium RIFCSPHIGHO2_01_FULL_41_41</name>
    <dbReference type="NCBI Taxonomy" id="1802203"/>
    <lineage>
        <taxon>Bacteria</taxon>
        <taxon>Candidatus Staskawicziibacteriota</taxon>
    </lineage>
</organism>
<proteinExistence type="predicted"/>
<dbReference type="AlphaFoldDB" id="A0A1G2HWC3"/>
<dbReference type="EMBL" id="MHOP01000002">
    <property type="protein sequence ID" value="OGZ66699.1"/>
    <property type="molecule type" value="Genomic_DNA"/>
</dbReference>
<dbReference type="Proteomes" id="UP000178774">
    <property type="component" value="Unassembled WGS sequence"/>
</dbReference>
<protein>
    <submittedName>
        <fullName evidence="1">Uncharacterized protein</fullName>
    </submittedName>
</protein>
<accession>A0A1G2HWC3</accession>
<evidence type="ECO:0000313" key="2">
    <source>
        <dbReference type="Proteomes" id="UP000178774"/>
    </source>
</evidence>